<dbReference type="GO" id="GO:0031176">
    <property type="term" value="F:endo-1,4-beta-xylanase activity"/>
    <property type="evidence" value="ECO:0007669"/>
    <property type="project" value="UniProtKB-EC"/>
</dbReference>
<evidence type="ECO:0000256" key="3">
    <source>
        <dbReference type="ARBA" id="ARBA00023295"/>
    </source>
</evidence>
<dbReference type="InterPro" id="IPR031158">
    <property type="entry name" value="GH10_AS"/>
</dbReference>
<sequence length="383" mass="42549">MTLRFRPTLLALAVGMAALPAFAAPPPTTLKEAFRDDFLVGVAVNDAIVSGRDARSQQLVIEQFNSITAENELKPENVHPRPGAYDFSKGDAFVAFGQAHGMFLVGHNLLWHIQTPAWMFTDAQGRPNSAEAQLAVLHDHIQHVAGHFAGRVQAWDVANEVIDEDGSYRQSPWLKNVGDGDRLLREAYRYAAQAAPGTELYYNDFNTEKPAKRAGIVRLVKMLQASGARVDGVGMQGHWGLESPSIAEIETSIDTFAALGVKVMITELDIDVLPQPPRTDGMPADQRLELPADPAARRQLDPWPDGLPADMQARLAKRYADLFALFQRKRDVIARVTFWNAHDGDSWKNDYPVRGRHNYPLLFDRERRPKPAFEAVLGVAKDN</sequence>
<keyword evidence="3 6" id="KW-0326">Glycosidase</keyword>
<dbReference type="GO" id="GO:0045493">
    <property type="term" value="P:xylan catabolic process"/>
    <property type="evidence" value="ECO:0007669"/>
    <property type="project" value="UniProtKB-KW"/>
</dbReference>
<comment type="caution">
    <text evidence="9">The sequence shown here is derived from an EMBL/GenBank/DDBJ whole genome shotgun (WGS) entry which is preliminary data.</text>
</comment>
<keyword evidence="7" id="KW-0732">Signal</keyword>
<organism evidence="9 10">
    <name type="scientific">Stenotrophomonas panacihumi</name>
    <dbReference type="NCBI Taxonomy" id="676599"/>
    <lineage>
        <taxon>Bacteria</taxon>
        <taxon>Pseudomonadati</taxon>
        <taxon>Pseudomonadota</taxon>
        <taxon>Gammaproteobacteria</taxon>
        <taxon>Lysobacterales</taxon>
        <taxon>Lysobacteraceae</taxon>
        <taxon>Stenotrophomonas</taxon>
    </lineage>
</organism>
<keyword evidence="10" id="KW-1185">Reference proteome</keyword>
<dbReference type="SMART" id="SM00633">
    <property type="entry name" value="Glyco_10"/>
    <property type="match status" value="1"/>
</dbReference>
<evidence type="ECO:0000256" key="7">
    <source>
        <dbReference type="SAM" id="SignalP"/>
    </source>
</evidence>
<evidence type="ECO:0000256" key="1">
    <source>
        <dbReference type="ARBA" id="ARBA00022801"/>
    </source>
</evidence>
<accession>A0A0R0AEL9</accession>
<gene>
    <name evidence="9" type="ORF">ARC20_00620</name>
</gene>
<evidence type="ECO:0000259" key="8">
    <source>
        <dbReference type="PROSITE" id="PS51760"/>
    </source>
</evidence>
<evidence type="ECO:0000256" key="5">
    <source>
        <dbReference type="PROSITE-ProRule" id="PRU10061"/>
    </source>
</evidence>
<feature type="signal peptide" evidence="7">
    <location>
        <begin position="1"/>
        <end position="23"/>
    </location>
</feature>
<evidence type="ECO:0000256" key="6">
    <source>
        <dbReference type="RuleBase" id="RU361174"/>
    </source>
</evidence>
<dbReference type="STRING" id="676599.ARC20_00620"/>
<proteinExistence type="inferred from homology"/>
<evidence type="ECO:0000256" key="4">
    <source>
        <dbReference type="ARBA" id="ARBA00023326"/>
    </source>
</evidence>
<keyword evidence="4 6" id="KW-0624">Polysaccharide degradation</keyword>
<dbReference type="PANTHER" id="PTHR31490">
    <property type="entry name" value="GLYCOSYL HYDROLASE"/>
    <property type="match status" value="1"/>
</dbReference>
<dbReference type="EC" id="3.2.1.8" evidence="6"/>
<name>A0A0R0AEL9_9GAMM</name>
<dbReference type="SUPFAM" id="SSF51445">
    <property type="entry name" value="(Trans)glycosidases"/>
    <property type="match status" value="1"/>
</dbReference>
<keyword evidence="2 6" id="KW-0119">Carbohydrate metabolism</keyword>
<keyword evidence="1 6" id="KW-0378">Hydrolase</keyword>
<dbReference type="InterPro" id="IPR017853">
    <property type="entry name" value="GH"/>
</dbReference>
<reference evidence="9 10" key="1">
    <citation type="submission" date="2015-10" db="EMBL/GenBank/DDBJ databases">
        <title>Genome sequencing and analysis of members of genus Stenotrophomonas.</title>
        <authorList>
            <person name="Patil P.P."/>
            <person name="Midha S."/>
            <person name="Patil P.B."/>
        </authorList>
    </citation>
    <scope>NUCLEOTIDE SEQUENCE [LARGE SCALE GENOMIC DNA]</scope>
    <source>
        <strain evidence="9 10">JCM 16536</strain>
    </source>
</reference>
<evidence type="ECO:0000256" key="2">
    <source>
        <dbReference type="ARBA" id="ARBA00023277"/>
    </source>
</evidence>
<dbReference type="EMBL" id="LLXU01000076">
    <property type="protein sequence ID" value="KRG43247.1"/>
    <property type="molecule type" value="Genomic_DNA"/>
</dbReference>
<dbReference type="OrthoDB" id="9815836at2"/>
<dbReference type="PROSITE" id="PS51760">
    <property type="entry name" value="GH10_2"/>
    <property type="match status" value="1"/>
</dbReference>
<dbReference type="Pfam" id="PF00331">
    <property type="entry name" value="Glyco_hydro_10"/>
    <property type="match status" value="1"/>
</dbReference>
<dbReference type="PRINTS" id="PR00134">
    <property type="entry name" value="GLHYDRLASE10"/>
</dbReference>
<evidence type="ECO:0000313" key="10">
    <source>
        <dbReference type="Proteomes" id="UP000051802"/>
    </source>
</evidence>
<dbReference type="RefSeq" id="WP_057646483.1">
    <property type="nucleotide sequence ID" value="NZ_LLXU01000076.1"/>
</dbReference>
<dbReference type="Gene3D" id="3.20.20.80">
    <property type="entry name" value="Glycosidases"/>
    <property type="match status" value="1"/>
</dbReference>
<feature type="active site" description="Nucleophile" evidence="5">
    <location>
        <position position="267"/>
    </location>
</feature>
<feature type="domain" description="GH10" evidence="8">
    <location>
        <begin position="24"/>
        <end position="379"/>
    </location>
</feature>
<dbReference type="PANTHER" id="PTHR31490:SF90">
    <property type="entry name" value="ENDO-1,4-BETA-XYLANASE A"/>
    <property type="match status" value="1"/>
</dbReference>
<dbReference type="AlphaFoldDB" id="A0A0R0AEL9"/>
<dbReference type="Proteomes" id="UP000051802">
    <property type="component" value="Unassembled WGS sequence"/>
</dbReference>
<protein>
    <recommendedName>
        <fullName evidence="6">Beta-xylanase</fullName>
        <ecNumber evidence="6">3.2.1.8</ecNumber>
    </recommendedName>
</protein>
<comment type="catalytic activity">
    <reaction evidence="6">
        <text>Endohydrolysis of (1-&gt;4)-beta-D-xylosidic linkages in xylans.</text>
        <dbReference type="EC" id="3.2.1.8"/>
    </reaction>
</comment>
<dbReference type="InterPro" id="IPR001000">
    <property type="entry name" value="GH10_dom"/>
</dbReference>
<keyword evidence="9" id="KW-0858">Xylan degradation</keyword>
<comment type="similarity">
    <text evidence="6">Belongs to the glycosyl hydrolase 10 (cellulase F) family.</text>
</comment>
<dbReference type="InterPro" id="IPR044846">
    <property type="entry name" value="GH10"/>
</dbReference>
<feature type="chain" id="PRO_5006390663" description="Beta-xylanase" evidence="7">
    <location>
        <begin position="24"/>
        <end position="383"/>
    </location>
</feature>
<evidence type="ECO:0000313" key="9">
    <source>
        <dbReference type="EMBL" id="KRG43247.1"/>
    </source>
</evidence>
<dbReference type="PROSITE" id="PS00591">
    <property type="entry name" value="GH10_1"/>
    <property type="match status" value="1"/>
</dbReference>